<name>A0AAD5AL81_SILAS</name>
<evidence type="ECO:0000256" key="4">
    <source>
        <dbReference type="SAM" id="MobiDB-lite"/>
    </source>
</evidence>
<feature type="domain" description="AIG1-type G" evidence="5">
    <location>
        <begin position="241"/>
        <end position="430"/>
    </location>
</feature>
<proteinExistence type="inferred from homology"/>
<evidence type="ECO:0000256" key="1">
    <source>
        <dbReference type="ARBA" id="ARBA00008535"/>
    </source>
</evidence>
<evidence type="ECO:0000313" key="7">
    <source>
        <dbReference type="Proteomes" id="UP001205998"/>
    </source>
</evidence>
<keyword evidence="2" id="KW-0547">Nucleotide-binding</keyword>
<gene>
    <name evidence="6" type="ORF">C0J50_23064</name>
</gene>
<evidence type="ECO:0000259" key="5">
    <source>
        <dbReference type="PROSITE" id="PS51720"/>
    </source>
</evidence>
<reference evidence="6" key="1">
    <citation type="submission" date="2018-07" db="EMBL/GenBank/DDBJ databases">
        <title>Comparative genomics of catfishes provides insights into carnivory and benthic adaptation.</title>
        <authorList>
            <person name="Zhang Y."/>
            <person name="Wang D."/>
            <person name="Peng Z."/>
            <person name="Zheng S."/>
            <person name="Shao F."/>
            <person name="Tao W."/>
        </authorList>
    </citation>
    <scope>NUCLEOTIDE SEQUENCE</scope>
    <source>
        <strain evidence="6">Chongqing</strain>
    </source>
</reference>
<protein>
    <submittedName>
        <fullName evidence="6">GTPase IMAP family member 7-like</fullName>
    </submittedName>
</protein>
<dbReference type="FunFam" id="3.40.50.300:FF:000366">
    <property type="entry name" value="GTPase, IMAP family member 2"/>
    <property type="match status" value="1"/>
</dbReference>
<keyword evidence="7" id="KW-1185">Reference proteome</keyword>
<dbReference type="Gene3D" id="3.40.50.300">
    <property type="entry name" value="P-loop containing nucleotide triphosphate hydrolases"/>
    <property type="match status" value="2"/>
</dbReference>
<sequence>MSIKAQEMFDNIVQIVLIGATGSGKSSSGNTILGKKLFKSEASAKSVTCQIEVATEIINGCQVKVVDTPAWDCTALAEHEITSQITHALQSFDGPYSFLLVIRVGSMETEEEINHIYRLKSVLGPSFLNHTTILFSRSDDLEGKDFNDFITEGGKELHDLLKQCGNRCHCWNNRDSRSDEAVEKLLKDLKKTEMINPSSQNQMNNEKENPAISINDDQEENAVPNRKRSRDAGNIETPTSENQIQVLFLGMDRVGKTSSINTLIEKCVPSKIGEDAVYTHTSSGMNLKLIEVPGFDDRLEQIQKAISKSVSDCFPGPHVIIIVLRVGRFTPAVKMAMKLLQDFLGSNAKRHTMILFTGVDNLEGKPIEVFIEENQDLYEFVKKHENKIHALNNREPSNETQVDELLKKINDIYEQNNKEFYTYMEYCPDPDDSTAAQEESVLSIAAGFVVYVFVRICHYAYNMNQ</sequence>
<dbReference type="Proteomes" id="UP001205998">
    <property type="component" value="Unassembled WGS sequence"/>
</dbReference>
<feature type="compositionally biased region" description="Polar residues" evidence="4">
    <location>
        <begin position="195"/>
        <end position="204"/>
    </location>
</feature>
<dbReference type="InterPro" id="IPR027417">
    <property type="entry name" value="P-loop_NTPase"/>
</dbReference>
<dbReference type="PANTHER" id="PTHR10903">
    <property type="entry name" value="GTPASE, IMAP FAMILY MEMBER-RELATED"/>
    <property type="match status" value="1"/>
</dbReference>
<dbReference type="InterPro" id="IPR045058">
    <property type="entry name" value="GIMA/IAN/Toc"/>
</dbReference>
<feature type="region of interest" description="Disordered" evidence="4">
    <location>
        <begin position="192"/>
        <end position="237"/>
    </location>
</feature>
<keyword evidence="3" id="KW-0342">GTP-binding</keyword>
<evidence type="ECO:0000313" key="6">
    <source>
        <dbReference type="EMBL" id="KAI5617512.1"/>
    </source>
</evidence>
<dbReference type="InterPro" id="IPR006703">
    <property type="entry name" value="G_AIG1"/>
</dbReference>
<dbReference type="EMBL" id="MU551704">
    <property type="protein sequence ID" value="KAI5617512.1"/>
    <property type="molecule type" value="Genomic_DNA"/>
</dbReference>
<dbReference type="GO" id="GO:0005525">
    <property type="term" value="F:GTP binding"/>
    <property type="evidence" value="ECO:0007669"/>
    <property type="project" value="UniProtKB-KW"/>
</dbReference>
<evidence type="ECO:0000256" key="2">
    <source>
        <dbReference type="ARBA" id="ARBA00022741"/>
    </source>
</evidence>
<accession>A0AAD5AL81</accession>
<dbReference type="PANTHER" id="PTHR10903:SF186">
    <property type="entry name" value="GTPASE IMAP FAMILY MEMBER 4-LIKE-RELATED"/>
    <property type="match status" value="1"/>
</dbReference>
<feature type="domain" description="AIG1-type G" evidence="5">
    <location>
        <begin position="10"/>
        <end position="213"/>
    </location>
</feature>
<comment type="similarity">
    <text evidence="1">Belongs to the TRAFAC class TrmE-Era-EngA-EngB-Septin-like GTPase superfamily. AIG1/Toc34/Toc159-like paraseptin GTPase family. IAN subfamily.</text>
</comment>
<organism evidence="6 7">
    <name type="scientific">Silurus asotus</name>
    <name type="common">Amur catfish</name>
    <name type="synonym">Parasilurus asotus</name>
    <dbReference type="NCBI Taxonomy" id="30991"/>
    <lineage>
        <taxon>Eukaryota</taxon>
        <taxon>Metazoa</taxon>
        <taxon>Chordata</taxon>
        <taxon>Craniata</taxon>
        <taxon>Vertebrata</taxon>
        <taxon>Euteleostomi</taxon>
        <taxon>Actinopterygii</taxon>
        <taxon>Neopterygii</taxon>
        <taxon>Teleostei</taxon>
        <taxon>Ostariophysi</taxon>
        <taxon>Siluriformes</taxon>
        <taxon>Siluridae</taxon>
        <taxon>Silurus</taxon>
    </lineage>
</organism>
<comment type="caution">
    <text evidence="6">The sequence shown here is derived from an EMBL/GenBank/DDBJ whole genome shotgun (WGS) entry which is preliminary data.</text>
</comment>
<dbReference type="AlphaFoldDB" id="A0AAD5AL81"/>
<dbReference type="SUPFAM" id="SSF52540">
    <property type="entry name" value="P-loop containing nucleoside triphosphate hydrolases"/>
    <property type="match status" value="2"/>
</dbReference>
<dbReference type="Pfam" id="PF04548">
    <property type="entry name" value="AIG1"/>
    <property type="match status" value="2"/>
</dbReference>
<dbReference type="PROSITE" id="PS51720">
    <property type="entry name" value="G_AIG1"/>
    <property type="match status" value="2"/>
</dbReference>
<evidence type="ECO:0000256" key="3">
    <source>
        <dbReference type="ARBA" id="ARBA00023134"/>
    </source>
</evidence>